<dbReference type="Pfam" id="PF00787">
    <property type="entry name" value="PX"/>
    <property type="match status" value="1"/>
</dbReference>
<evidence type="ECO:0000256" key="5">
    <source>
        <dbReference type="ARBA" id="ARBA00023136"/>
    </source>
</evidence>
<dbReference type="Gene3D" id="3.10.20.90">
    <property type="entry name" value="Phosphatidylinositol 3-kinase Catalytic Subunit, Chain A, domain 1"/>
    <property type="match status" value="1"/>
</dbReference>
<dbReference type="Gene3D" id="2.30.42.10">
    <property type="match status" value="1"/>
</dbReference>
<dbReference type="SUPFAM" id="SSF54236">
    <property type="entry name" value="Ubiquitin-like"/>
    <property type="match status" value="1"/>
</dbReference>
<feature type="domain" description="Ras-associating" evidence="9">
    <location>
        <begin position="312"/>
        <end position="400"/>
    </location>
</feature>
<dbReference type="CDD" id="cd01777">
    <property type="entry name" value="FERM_F1_SNX27"/>
    <property type="match status" value="1"/>
</dbReference>
<evidence type="ECO:0000256" key="6">
    <source>
        <dbReference type="SAM" id="MobiDB-lite"/>
    </source>
</evidence>
<dbReference type="PROSITE" id="PS50200">
    <property type="entry name" value="RA"/>
    <property type="match status" value="1"/>
</dbReference>
<feature type="region of interest" description="Disordered" evidence="6">
    <location>
        <begin position="598"/>
        <end position="695"/>
    </location>
</feature>
<evidence type="ECO:0000256" key="3">
    <source>
        <dbReference type="ARBA" id="ARBA00022753"/>
    </source>
</evidence>
<evidence type="ECO:0000259" key="8">
    <source>
        <dbReference type="PROSITE" id="PS50195"/>
    </source>
</evidence>
<dbReference type="Gene3D" id="3.30.1520.10">
    <property type="entry name" value="Phox-like domain"/>
    <property type="match status" value="1"/>
</dbReference>
<feature type="region of interest" description="Disordered" evidence="6">
    <location>
        <begin position="1"/>
        <end position="23"/>
    </location>
</feature>
<dbReference type="PROSITE" id="PS50106">
    <property type="entry name" value="PDZ"/>
    <property type="match status" value="1"/>
</dbReference>
<organism evidence="10">
    <name type="scientific">Aceria tosichella</name>
    <name type="common">wheat curl mite</name>
    <dbReference type="NCBI Taxonomy" id="561515"/>
    <lineage>
        <taxon>Eukaryota</taxon>
        <taxon>Metazoa</taxon>
        <taxon>Ecdysozoa</taxon>
        <taxon>Arthropoda</taxon>
        <taxon>Chelicerata</taxon>
        <taxon>Arachnida</taxon>
        <taxon>Acari</taxon>
        <taxon>Acariformes</taxon>
        <taxon>Trombidiformes</taxon>
        <taxon>Prostigmata</taxon>
        <taxon>Eupodina</taxon>
        <taxon>Eriophyoidea</taxon>
        <taxon>Eriophyidae</taxon>
        <taxon>Eriophyinae</taxon>
        <taxon>Aceriini</taxon>
        <taxon>Aceria</taxon>
    </lineage>
</organism>
<dbReference type="PROSITE" id="PS50195">
    <property type="entry name" value="PX"/>
    <property type="match status" value="1"/>
</dbReference>
<dbReference type="Pfam" id="PF00595">
    <property type="entry name" value="PDZ"/>
    <property type="match status" value="1"/>
</dbReference>
<feature type="compositionally biased region" description="Basic and acidic residues" evidence="6">
    <location>
        <begin position="644"/>
        <end position="660"/>
    </location>
</feature>
<dbReference type="GO" id="GO:0007165">
    <property type="term" value="P:signal transduction"/>
    <property type="evidence" value="ECO:0007669"/>
    <property type="project" value="InterPro"/>
</dbReference>
<keyword evidence="4" id="KW-0446">Lipid-binding</keyword>
<dbReference type="SMART" id="SM00312">
    <property type="entry name" value="PX"/>
    <property type="match status" value="1"/>
</dbReference>
<dbReference type="InterPro" id="IPR001478">
    <property type="entry name" value="PDZ"/>
</dbReference>
<dbReference type="EMBL" id="GGYP01002215">
    <property type="protein sequence ID" value="MDE46986.1"/>
    <property type="molecule type" value="Transcribed_RNA"/>
</dbReference>
<evidence type="ECO:0000313" key="10">
    <source>
        <dbReference type="EMBL" id="MDE46986.1"/>
    </source>
</evidence>
<dbReference type="AlphaFoldDB" id="A0A6G1S901"/>
<dbReference type="InterPro" id="IPR037835">
    <property type="entry name" value="SNX27_RA"/>
</dbReference>
<dbReference type="InterPro" id="IPR036871">
    <property type="entry name" value="PX_dom_sf"/>
</dbReference>
<dbReference type="GO" id="GO:0032266">
    <property type="term" value="F:phosphatidylinositol-3-phosphate binding"/>
    <property type="evidence" value="ECO:0007669"/>
    <property type="project" value="InterPro"/>
</dbReference>
<dbReference type="GO" id="GO:0032456">
    <property type="term" value="P:endocytic recycling"/>
    <property type="evidence" value="ECO:0007669"/>
    <property type="project" value="TreeGrafter"/>
</dbReference>
<dbReference type="GO" id="GO:0006886">
    <property type="term" value="P:intracellular protein transport"/>
    <property type="evidence" value="ECO:0007669"/>
    <property type="project" value="TreeGrafter"/>
</dbReference>
<evidence type="ECO:0000259" key="7">
    <source>
        <dbReference type="PROSITE" id="PS50106"/>
    </source>
</evidence>
<feature type="domain" description="PDZ" evidence="7">
    <location>
        <begin position="26"/>
        <end position="119"/>
    </location>
</feature>
<reference evidence="10" key="1">
    <citation type="submission" date="2018-10" db="EMBL/GenBank/DDBJ databases">
        <title>Transcriptome assembly of Aceria tosichella (Wheat curl mite) Type 2.</title>
        <authorList>
            <person name="Scully E.D."/>
            <person name="Geib S.M."/>
            <person name="Palmer N.A."/>
            <person name="Gupta A.K."/>
            <person name="Sarath G."/>
            <person name="Tatineni S."/>
        </authorList>
    </citation>
    <scope>NUCLEOTIDE SEQUENCE</scope>
    <source>
        <strain evidence="10">LincolnNE</strain>
    </source>
</reference>
<dbReference type="Pfam" id="PF00788">
    <property type="entry name" value="RA"/>
    <property type="match status" value="1"/>
</dbReference>
<dbReference type="CDD" id="cd23070">
    <property type="entry name" value="PDZ_SNX27-like"/>
    <property type="match status" value="1"/>
</dbReference>
<gene>
    <name evidence="10" type="primary">Snx27</name>
    <name evidence="10" type="ORF">g.13491</name>
</gene>
<dbReference type="SUPFAM" id="SSF50156">
    <property type="entry name" value="PDZ domain-like"/>
    <property type="match status" value="1"/>
</dbReference>
<protein>
    <submittedName>
        <fullName evidence="10">Sorting nexin-27</fullName>
    </submittedName>
</protein>
<dbReference type="FunFam" id="3.30.1520.10:FF:000003">
    <property type="entry name" value="sorting nexin-27 isoform X2"/>
    <property type="match status" value="1"/>
</dbReference>
<dbReference type="FunFam" id="2.30.42.10:FF:000061">
    <property type="entry name" value="sorting nexin-27 isoform X2"/>
    <property type="match status" value="1"/>
</dbReference>
<feature type="compositionally biased region" description="Low complexity" evidence="6">
    <location>
        <begin position="1"/>
        <end position="18"/>
    </location>
</feature>
<dbReference type="GO" id="GO:0005769">
    <property type="term" value="C:early endosome"/>
    <property type="evidence" value="ECO:0007669"/>
    <property type="project" value="UniProtKB-SubCell"/>
</dbReference>
<dbReference type="SUPFAM" id="SSF64268">
    <property type="entry name" value="PX domain"/>
    <property type="match status" value="1"/>
</dbReference>
<name>A0A6G1S901_9ACAR</name>
<evidence type="ECO:0000256" key="4">
    <source>
        <dbReference type="ARBA" id="ARBA00023121"/>
    </source>
</evidence>
<dbReference type="CDD" id="cd06886">
    <property type="entry name" value="PX_SNX27"/>
    <property type="match status" value="1"/>
</dbReference>
<dbReference type="PANTHER" id="PTHR12431">
    <property type="entry name" value="SORTING NEXIN 17 AND 27"/>
    <property type="match status" value="1"/>
</dbReference>
<sequence>MMSHHQYQQHQQQKKQQQLPPPEPRVVHIRKTETGFGFNVRGQVNEGGPLKSINGRLYAPLQHVSAVLEGGAAEMAGVIRGDRILEVNGVNVEGATHKTVVDLIKSGNDELTLTVISVSPHEAAKLEPSEEATYYNAYYDYSEKRSLPISIPEYTWVETTHTNNNNGTSSLNKTANNPVYSTVNGQTTNTNISQYHHNHHCNNQYDQYNNHSPGEKFVVFHIYMAGRHLCSRRYREFSQLHSNLKREFPDFNFPKLPGKWPLKLSDQQLDTRRRGLEQYLEKVCAVRVIAESDIMQDFLTDLDDDGQITSATPIDMKVMLPDRSTIVIKTKKNSTTVQVYQQVIQAINLSREAAPYFALFEIVEYYFERMLRPEEFPHNLYIQNYSTATPTCLLLRKWLFTLDREIQLSSIDSLAESFFFHQAVEDINKGQIKPRNKLYELKALQDWNKRRDYLKLARTLDDYSAIHFPHCECRSYRDGHVVPVISIYNIRLIAHVDGMERNNASHVGSVVMQFNWGDIKEFEVDDEAMSFIFNHVTPNKQRTIQLITPYYVFMFDCFQRIKEELTWAENASLSTGVNSNSSVDMVEDVDDIDCGASTVSKSLSSKEISEEEPVDDKLQESATLPQQSPTPPLTERSPSPRTNEIAKQEQHDEPEQRVDADNLEAQQQQHEQPTPTRSPSPTRSIEHTVALTSDS</sequence>
<dbReference type="InterPro" id="IPR029071">
    <property type="entry name" value="Ubiquitin-like_domsf"/>
</dbReference>
<accession>A0A6G1S901</accession>
<dbReference type="InterPro" id="IPR001683">
    <property type="entry name" value="PX_dom"/>
</dbReference>
<dbReference type="InterPro" id="IPR000159">
    <property type="entry name" value="RA_dom"/>
</dbReference>
<dbReference type="InterPro" id="IPR036034">
    <property type="entry name" value="PDZ_sf"/>
</dbReference>
<evidence type="ECO:0000259" key="9">
    <source>
        <dbReference type="PROSITE" id="PS50200"/>
    </source>
</evidence>
<feature type="compositionally biased region" description="Low complexity" evidence="6">
    <location>
        <begin position="673"/>
        <end position="683"/>
    </location>
</feature>
<dbReference type="FunFam" id="3.10.20.90:FF:000210">
    <property type="entry name" value="Putative Sorting nexin-27"/>
    <property type="match status" value="1"/>
</dbReference>
<keyword evidence="3" id="KW-0967">Endosome</keyword>
<comment type="subcellular location">
    <subcellularLocation>
        <location evidence="2">Early endosome</location>
    </subcellularLocation>
    <subcellularLocation>
        <location evidence="1">Endomembrane system</location>
        <topology evidence="1">Peripheral membrane protein</topology>
    </subcellularLocation>
</comment>
<evidence type="ECO:0000256" key="2">
    <source>
        <dbReference type="ARBA" id="ARBA00004412"/>
    </source>
</evidence>
<dbReference type="InterPro" id="IPR037833">
    <property type="entry name" value="SNX27_PX"/>
</dbReference>
<feature type="domain" description="PX" evidence="8">
    <location>
        <begin position="186"/>
        <end position="306"/>
    </location>
</feature>
<dbReference type="PANTHER" id="PTHR12431:SF19">
    <property type="entry name" value="SORTING NEXIN-27"/>
    <property type="match status" value="1"/>
</dbReference>
<dbReference type="SMART" id="SM00228">
    <property type="entry name" value="PDZ"/>
    <property type="match status" value="1"/>
</dbReference>
<proteinExistence type="predicted"/>
<keyword evidence="5" id="KW-0472">Membrane</keyword>
<dbReference type="Gene3D" id="1.20.80.60">
    <property type="match status" value="1"/>
</dbReference>
<evidence type="ECO:0000256" key="1">
    <source>
        <dbReference type="ARBA" id="ARBA00004184"/>
    </source>
</evidence>